<dbReference type="STRING" id="407022.SAMN05661044_01388"/>
<dbReference type="EMBL" id="FOAF01000001">
    <property type="protein sequence ID" value="SEK87383.1"/>
    <property type="molecule type" value="Genomic_DNA"/>
</dbReference>
<keyword evidence="2" id="KW-1185">Reference proteome</keyword>
<evidence type="ECO:0000313" key="2">
    <source>
        <dbReference type="Proteomes" id="UP000199421"/>
    </source>
</evidence>
<accession>A0A1H7KKJ1</accession>
<proteinExistence type="predicted"/>
<organism evidence="1 2">
    <name type="scientific">Olivibacter domesticus</name>
    <name type="common">Pseudosphingobacterium domesticum</name>
    <dbReference type="NCBI Taxonomy" id="407022"/>
    <lineage>
        <taxon>Bacteria</taxon>
        <taxon>Pseudomonadati</taxon>
        <taxon>Bacteroidota</taxon>
        <taxon>Sphingobacteriia</taxon>
        <taxon>Sphingobacteriales</taxon>
        <taxon>Sphingobacteriaceae</taxon>
        <taxon>Olivibacter</taxon>
    </lineage>
</organism>
<dbReference type="AlphaFoldDB" id="A0A1H7KKJ1"/>
<protein>
    <submittedName>
        <fullName evidence="1">Uncharacterized protein</fullName>
    </submittedName>
</protein>
<evidence type="ECO:0000313" key="1">
    <source>
        <dbReference type="EMBL" id="SEK87383.1"/>
    </source>
</evidence>
<reference evidence="2" key="1">
    <citation type="submission" date="2016-10" db="EMBL/GenBank/DDBJ databases">
        <authorList>
            <person name="Varghese N."/>
            <person name="Submissions S."/>
        </authorList>
    </citation>
    <scope>NUCLEOTIDE SEQUENCE [LARGE SCALE GENOMIC DNA]</scope>
    <source>
        <strain evidence="2">DSM 18733</strain>
    </source>
</reference>
<sequence>MPLIMSASLQIIFIKFTIGAPGMTEQVDNTGPRVRLSGTTRSWLHHNVDRGDY</sequence>
<name>A0A1H7KKJ1_OLID1</name>
<dbReference type="Proteomes" id="UP000199421">
    <property type="component" value="Unassembled WGS sequence"/>
</dbReference>
<gene>
    <name evidence="1" type="ORF">SAMN05661044_01388</name>
</gene>